<dbReference type="EMBL" id="JANIIK010000035">
    <property type="protein sequence ID" value="KAJ3613884.1"/>
    <property type="molecule type" value="Genomic_DNA"/>
</dbReference>
<evidence type="ECO:0000313" key="3">
    <source>
        <dbReference type="Proteomes" id="UP001148018"/>
    </source>
</evidence>
<feature type="region of interest" description="Disordered" evidence="1">
    <location>
        <begin position="174"/>
        <end position="204"/>
    </location>
</feature>
<gene>
    <name evidence="2" type="ORF">NHX12_020128</name>
</gene>
<dbReference type="OrthoDB" id="8960401at2759"/>
<feature type="region of interest" description="Disordered" evidence="1">
    <location>
        <begin position="1"/>
        <end position="24"/>
    </location>
</feature>
<organism evidence="2 3">
    <name type="scientific">Muraenolepis orangiensis</name>
    <name type="common">Patagonian moray cod</name>
    <dbReference type="NCBI Taxonomy" id="630683"/>
    <lineage>
        <taxon>Eukaryota</taxon>
        <taxon>Metazoa</taxon>
        <taxon>Chordata</taxon>
        <taxon>Craniata</taxon>
        <taxon>Vertebrata</taxon>
        <taxon>Euteleostomi</taxon>
        <taxon>Actinopterygii</taxon>
        <taxon>Neopterygii</taxon>
        <taxon>Teleostei</taxon>
        <taxon>Neoteleostei</taxon>
        <taxon>Acanthomorphata</taxon>
        <taxon>Zeiogadaria</taxon>
        <taxon>Gadariae</taxon>
        <taxon>Gadiformes</taxon>
        <taxon>Muraenolepidoidei</taxon>
        <taxon>Muraenolepididae</taxon>
        <taxon>Muraenolepis</taxon>
    </lineage>
</organism>
<sequence>MPPRRKSHVKRPVNRDGRPNNSVDKLAFKYMSMCKVESSTDSESDLSPRWSDTSTMALVTSRQQRRPLQKIKSSLSHKTGFLDPYDGSSEDSDESHRLAGVISRRPRQHGGVCSHYLCRSRRFVTLQPPVPVLQHPVEVQMDSDGSSSELWVCGPDTPWPLVSDRRDAVGGMWSGHNGPEREEEEGEELMEDSGLHSATRSPTPPPLVGSAPHAVVVAAAAAMGSSSPAASGSSDRSSHGCCLYKRKMVGPAGLEMVELGQRKKQCVVRMKEEL</sequence>
<dbReference type="AlphaFoldDB" id="A0A9Q0IWN8"/>
<name>A0A9Q0IWN8_9TELE</name>
<proteinExistence type="predicted"/>
<protein>
    <submittedName>
        <fullName evidence="2">Uncharacterized protein</fullName>
    </submittedName>
</protein>
<feature type="region of interest" description="Disordered" evidence="1">
    <location>
        <begin position="60"/>
        <end position="96"/>
    </location>
</feature>
<feature type="compositionally biased region" description="Acidic residues" evidence="1">
    <location>
        <begin position="181"/>
        <end position="191"/>
    </location>
</feature>
<evidence type="ECO:0000313" key="2">
    <source>
        <dbReference type="EMBL" id="KAJ3613884.1"/>
    </source>
</evidence>
<feature type="compositionally biased region" description="Basic residues" evidence="1">
    <location>
        <begin position="1"/>
        <end position="12"/>
    </location>
</feature>
<dbReference type="Proteomes" id="UP001148018">
    <property type="component" value="Unassembled WGS sequence"/>
</dbReference>
<accession>A0A9Q0IWN8</accession>
<reference evidence="2" key="1">
    <citation type="submission" date="2022-07" db="EMBL/GenBank/DDBJ databases">
        <title>Chromosome-level genome of Muraenolepis orangiensis.</title>
        <authorList>
            <person name="Kim J."/>
        </authorList>
    </citation>
    <scope>NUCLEOTIDE SEQUENCE</scope>
    <source>
        <strain evidence="2">KU_S4_2022</strain>
        <tissue evidence="2">Muscle</tissue>
    </source>
</reference>
<comment type="caution">
    <text evidence="2">The sequence shown here is derived from an EMBL/GenBank/DDBJ whole genome shotgun (WGS) entry which is preliminary data.</text>
</comment>
<evidence type="ECO:0000256" key="1">
    <source>
        <dbReference type="SAM" id="MobiDB-lite"/>
    </source>
</evidence>
<keyword evidence="3" id="KW-1185">Reference proteome</keyword>